<protein>
    <submittedName>
        <fullName evidence="3">Uncharacterized protein</fullName>
    </submittedName>
</protein>
<dbReference type="GO" id="GO:0005783">
    <property type="term" value="C:endoplasmic reticulum"/>
    <property type="evidence" value="ECO:0007669"/>
    <property type="project" value="TreeGrafter"/>
</dbReference>
<dbReference type="GO" id="GO:0042175">
    <property type="term" value="C:nuclear outer membrane-endoplasmic reticulum membrane network"/>
    <property type="evidence" value="ECO:0007669"/>
    <property type="project" value="TreeGrafter"/>
</dbReference>
<accession>A0A8T2QA15</accession>
<evidence type="ECO:0000313" key="3">
    <source>
        <dbReference type="EMBL" id="KAH7280574.1"/>
    </source>
</evidence>
<name>A0A8T2QA15_CERRI</name>
<dbReference type="PANTHER" id="PTHR31027:SF2">
    <property type="entry name" value="LEBERCILIN DOMAIN-CONTAINING PROTEIN"/>
    <property type="match status" value="1"/>
</dbReference>
<evidence type="ECO:0000256" key="2">
    <source>
        <dbReference type="SAM" id="MobiDB-lite"/>
    </source>
</evidence>
<dbReference type="PANTHER" id="PTHR31027">
    <property type="entry name" value="NUCLEAR SEGREGATION PROTEIN BFR1"/>
    <property type="match status" value="1"/>
</dbReference>
<organism evidence="3 4">
    <name type="scientific">Ceratopteris richardii</name>
    <name type="common">Triangle waterfern</name>
    <dbReference type="NCBI Taxonomy" id="49495"/>
    <lineage>
        <taxon>Eukaryota</taxon>
        <taxon>Viridiplantae</taxon>
        <taxon>Streptophyta</taxon>
        <taxon>Embryophyta</taxon>
        <taxon>Tracheophyta</taxon>
        <taxon>Polypodiopsida</taxon>
        <taxon>Polypodiidae</taxon>
        <taxon>Polypodiales</taxon>
        <taxon>Pteridineae</taxon>
        <taxon>Pteridaceae</taxon>
        <taxon>Parkerioideae</taxon>
        <taxon>Ceratopteris</taxon>
    </lineage>
</organism>
<dbReference type="GO" id="GO:1990904">
    <property type="term" value="C:ribonucleoprotein complex"/>
    <property type="evidence" value="ECO:0007669"/>
    <property type="project" value="TreeGrafter"/>
</dbReference>
<gene>
    <name evidence="3" type="ORF">KP509_36G003600</name>
</gene>
<dbReference type="EMBL" id="CM035441">
    <property type="protein sequence ID" value="KAH7280574.1"/>
    <property type="molecule type" value="Genomic_DNA"/>
</dbReference>
<feature type="region of interest" description="Disordered" evidence="2">
    <location>
        <begin position="1"/>
        <end position="23"/>
    </location>
</feature>
<dbReference type="GO" id="GO:0008298">
    <property type="term" value="P:intracellular mRNA localization"/>
    <property type="evidence" value="ECO:0007669"/>
    <property type="project" value="TreeGrafter"/>
</dbReference>
<keyword evidence="1" id="KW-0175">Coiled coil</keyword>
<feature type="coiled-coil region" evidence="1">
    <location>
        <begin position="171"/>
        <end position="205"/>
    </location>
</feature>
<dbReference type="OrthoDB" id="2195113at2759"/>
<dbReference type="Proteomes" id="UP000825935">
    <property type="component" value="Chromosome 36"/>
</dbReference>
<dbReference type="GO" id="GO:0003729">
    <property type="term" value="F:mRNA binding"/>
    <property type="evidence" value="ECO:0007669"/>
    <property type="project" value="TreeGrafter"/>
</dbReference>
<dbReference type="InterPro" id="IPR039604">
    <property type="entry name" value="Bfr1"/>
</dbReference>
<dbReference type="AlphaFoldDB" id="A0A8T2QA15"/>
<feature type="coiled-coil region" evidence="1">
    <location>
        <begin position="74"/>
        <end position="108"/>
    </location>
</feature>
<evidence type="ECO:0000313" key="4">
    <source>
        <dbReference type="Proteomes" id="UP000825935"/>
    </source>
</evidence>
<keyword evidence="4" id="KW-1185">Reference proteome</keyword>
<comment type="caution">
    <text evidence="3">The sequence shown here is derived from an EMBL/GenBank/DDBJ whole genome shotgun (WGS) entry which is preliminary data.</text>
</comment>
<proteinExistence type="predicted"/>
<sequence length="678" mass="76778">MDRGLNASVMPARSQRIRRPDPPNRAAHLEHINALQGNIDSLQLRITEIKSILQNRAQNRPMSSSEFIAARKKLSDLNAAFKEAVDRRRKHREELELLKEKLRASGSKFGLPTVSVEELNEQIQKLECRQTHTTLPIDEEKRLIVQIERLKKSRDSLRRHDFQTEQDQGARAELIDLIKKDDQELNNLKTQQERQRLILANIREKESAIALDIPTLQQERNEAYEQIKGIRDTIRQHKADFSAQEEEYWKREKEWLAQQALERRIKAEKSRAEWLERERIRKEKALENYVEPYTNEIIMCEQLLSYMQKNVPLGEDAHIQQQKQKSELPAPEGFGVTLIGKKNRIEDELDGWFAGSGAKKGKKVKGSAAQKNKLREKISLSIDALSSFGKLGISPPGTYRDVGKCIEDLKAKKSQFLEMQKAERELRERGMDGGINAAGTVDVAVSEQSTEETSSIEFSAPIMDGGSFAEHNDSTVDADDGRFSMGNVEHHDDIQRENASNCTTNVDYKEDTFDSKDNAHMNDETHLAHIDDEAQLETFEFSEAHLHTEGDARIEEQAAGNGVASVIFDCSQSDSFREFSNGNSKIEEPVAQYYDNNVYPCPSEFVAVKINSATLDEQLGTSKDFLGDKVESGIKNSFNGASQVEQTSNNMEALECTNLPIVKEMVMMISAEGKPAIE</sequence>
<evidence type="ECO:0000256" key="1">
    <source>
        <dbReference type="SAM" id="Coils"/>
    </source>
</evidence>
<reference evidence="3" key="1">
    <citation type="submission" date="2021-08" db="EMBL/GenBank/DDBJ databases">
        <title>WGS assembly of Ceratopteris richardii.</title>
        <authorList>
            <person name="Marchant D.B."/>
            <person name="Chen G."/>
            <person name="Jenkins J."/>
            <person name="Shu S."/>
            <person name="Leebens-Mack J."/>
            <person name="Grimwood J."/>
            <person name="Schmutz J."/>
            <person name="Soltis P."/>
            <person name="Soltis D."/>
            <person name="Chen Z.-H."/>
        </authorList>
    </citation>
    <scope>NUCLEOTIDE SEQUENCE</scope>
    <source>
        <strain evidence="3">Whitten #5841</strain>
        <tissue evidence="3">Leaf</tissue>
    </source>
</reference>